<gene>
    <name evidence="2" type="ORF">BACPEC_00210</name>
</gene>
<dbReference type="Pfam" id="PF20379">
    <property type="entry name" value="DUF6674"/>
    <property type="match status" value="1"/>
</dbReference>
<evidence type="ECO:0000313" key="2">
    <source>
        <dbReference type="EMBL" id="EEC58691.1"/>
    </source>
</evidence>
<reference evidence="2 3" key="2">
    <citation type="submission" date="2008-11" db="EMBL/GenBank/DDBJ databases">
        <authorList>
            <person name="Fulton L."/>
            <person name="Clifton S."/>
            <person name="Fulton B."/>
            <person name="Xu J."/>
            <person name="Minx P."/>
            <person name="Pepin K.H."/>
            <person name="Johnson M."/>
            <person name="Bhonagiri V."/>
            <person name="Nash W.E."/>
            <person name="Mardis E.R."/>
            <person name="Wilson R.K."/>
        </authorList>
    </citation>
    <scope>NUCLEOTIDE SEQUENCE [LARGE SCALE GENOMIC DNA]</scope>
    <source>
        <strain evidence="2 3">ATCC 43243</strain>
    </source>
</reference>
<organism evidence="2 3">
    <name type="scientific">[Bacteroides] pectinophilus ATCC 43243</name>
    <dbReference type="NCBI Taxonomy" id="483218"/>
    <lineage>
        <taxon>Bacteria</taxon>
        <taxon>Bacillati</taxon>
        <taxon>Bacillota</taxon>
        <taxon>Clostridia</taxon>
        <taxon>Eubacteriales</taxon>
    </lineage>
</organism>
<accession>B7ANF6</accession>
<proteinExistence type="predicted"/>
<evidence type="ECO:0000313" key="3">
    <source>
        <dbReference type="Proteomes" id="UP000003136"/>
    </source>
</evidence>
<reference evidence="2 3" key="1">
    <citation type="submission" date="2008-11" db="EMBL/GenBank/DDBJ databases">
        <title>Draft genome sequence of Bacteroides pectinophilus (ATCC 43243).</title>
        <authorList>
            <person name="Sudarsanam P."/>
            <person name="Ley R."/>
            <person name="Guruge J."/>
            <person name="Turnbaugh P.J."/>
            <person name="Mahowald M."/>
            <person name="Liep D."/>
            <person name="Gordon J."/>
        </authorList>
    </citation>
    <scope>NUCLEOTIDE SEQUENCE [LARGE SCALE GENOMIC DNA]</scope>
    <source>
        <strain evidence="2 3">ATCC 43243</strain>
    </source>
</reference>
<dbReference type="STRING" id="483218.BACPEC_00210"/>
<dbReference type="Proteomes" id="UP000003136">
    <property type="component" value="Unassembled WGS sequence"/>
</dbReference>
<name>B7ANF6_9FIRM</name>
<keyword evidence="3" id="KW-1185">Reference proteome</keyword>
<sequence length="300" mass="34489">MESTMINDEVMQELITLLRENNMKCETNDTFDICNYIDGLQNKISGMQIELDNIQQQLKQMEKDKLVNKLKSQLSKAQTKVSNTFGQIKTELFIIKNSIKSKASNIICDFKKKGRSALNKIYEVFDVKDRLVSMRVKVKESQEDVAHALDKIDAFAVGMSEASHIFKNTFRELFDKKAKDYSKIDKRIKMSDLFKKSWMAKQSILESMEKRIDRAIVKVDSLHKEAELNNMIKLYDRLESRIECTKEAVVMPMVAENEAVYGADAFDKYMENYNATMQSKDKADRIAGNVAAVKNEGKGR</sequence>
<dbReference type="EMBL" id="ABVQ01000032">
    <property type="protein sequence ID" value="EEC58691.1"/>
    <property type="molecule type" value="Genomic_DNA"/>
</dbReference>
<feature type="coiled-coil region" evidence="1">
    <location>
        <begin position="37"/>
        <end position="64"/>
    </location>
</feature>
<dbReference type="AlphaFoldDB" id="B7ANF6"/>
<keyword evidence="1" id="KW-0175">Coiled coil</keyword>
<protein>
    <submittedName>
        <fullName evidence="2">Uncharacterized protein</fullName>
    </submittedName>
</protein>
<comment type="caution">
    <text evidence="2">The sequence shown here is derived from an EMBL/GenBank/DDBJ whole genome shotgun (WGS) entry which is preliminary data.</text>
</comment>
<dbReference type="Gene3D" id="1.20.120.20">
    <property type="entry name" value="Apolipoprotein"/>
    <property type="match status" value="1"/>
</dbReference>
<dbReference type="InterPro" id="IPR046656">
    <property type="entry name" value="DUF6674"/>
</dbReference>
<dbReference type="eggNOG" id="ENOG502ZAY9">
    <property type="taxonomic scope" value="Bacteria"/>
</dbReference>
<evidence type="ECO:0000256" key="1">
    <source>
        <dbReference type="SAM" id="Coils"/>
    </source>
</evidence>
<dbReference type="HOGENOM" id="CLU_936097_0_0_9"/>
<feature type="coiled-coil region" evidence="1">
    <location>
        <begin position="205"/>
        <end position="248"/>
    </location>
</feature>